<reference evidence="9 10" key="1">
    <citation type="journal article" date="2024" name="Nat. Commun.">
        <title>Phylogenomics reveals the evolutionary origins of lichenization in chlorophyte algae.</title>
        <authorList>
            <person name="Puginier C."/>
            <person name="Libourel C."/>
            <person name="Otte J."/>
            <person name="Skaloud P."/>
            <person name="Haon M."/>
            <person name="Grisel S."/>
            <person name="Petersen M."/>
            <person name="Berrin J.G."/>
            <person name="Delaux P.M."/>
            <person name="Dal Grande F."/>
            <person name="Keller J."/>
        </authorList>
    </citation>
    <scope>NUCLEOTIDE SEQUENCE [LARGE SCALE GENOMIC DNA]</scope>
    <source>
        <strain evidence="9 10">SAG 245.80</strain>
    </source>
</reference>
<evidence type="ECO:0000313" key="9">
    <source>
        <dbReference type="EMBL" id="KAK9837087.1"/>
    </source>
</evidence>
<dbReference type="InterPro" id="IPR036412">
    <property type="entry name" value="HAD-like_sf"/>
</dbReference>
<dbReference type="GO" id="GO:0005524">
    <property type="term" value="F:ATP binding"/>
    <property type="evidence" value="ECO:0007669"/>
    <property type="project" value="UniProtKB-KW"/>
</dbReference>
<gene>
    <name evidence="9" type="ORF">WJX81_001891</name>
</gene>
<dbReference type="PANTHER" id="PTHR22749:SF6">
    <property type="entry name" value="RIBOFLAVIN KINASE"/>
    <property type="match status" value="1"/>
</dbReference>
<dbReference type="NCBIfam" id="TIGR01509">
    <property type="entry name" value="HAD-SF-IA-v3"/>
    <property type="match status" value="1"/>
</dbReference>
<dbReference type="InterPro" id="IPR023214">
    <property type="entry name" value="HAD_sf"/>
</dbReference>
<dbReference type="AlphaFoldDB" id="A0AAW1RTG1"/>
<dbReference type="SUPFAM" id="SSF56784">
    <property type="entry name" value="HAD-like"/>
    <property type="match status" value="1"/>
</dbReference>
<evidence type="ECO:0000256" key="4">
    <source>
        <dbReference type="ARBA" id="ARBA00022643"/>
    </source>
</evidence>
<evidence type="ECO:0000256" key="6">
    <source>
        <dbReference type="ARBA" id="ARBA00022741"/>
    </source>
</evidence>
<keyword evidence="6" id="KW-0547">Nucleotide-binding</keyword>
<keyword evidence="10" id="KW-1185">Reference proteome</keyword>
<proteinExistence type="predicted"/>
<evidence type="ECO:0000256" key="5">
    <source>
        <dbReference type="ARBA" id="ARBA00022679"/>
    </source>
</evidence>
<dbReference type="FunFam" id="2.40.30.30:FF:000005">
    <property type="entry name" value="Haloacid dehalogenase-like hydrolase domain-containing protein 1A"/>
    <property type="match status" value="1"/>
</dbReference>
<dbReference type="InterPro" id="IPR015865">
    <property type="entry name" value="Riboflavin_kinase_bac/euk"/>
</dbReference>
<dbReference type="GO" id="GO:0009231">
    <property type="term" value="P:riboflavin biosynthetic process"/>
    <property type="evidence" value="ECO:0007669"/>
    <property type="project" value="InterPro"/>
</dbReference>
<dbReference type="SUPFAM" id="SSF82114">
    <property type="entry name" value="Riboflavin kinase-like"/>
    <property type="match status" value="1"/>
</dbReference>
<dbReference type="EC" id="2.7.1.26" evidence="2"/>
<evidence type="ECO:0000256" key="7">
    <source>
        <dbReference type="ARBA" id="ARBA00022840"/>
    </source>
</evidence>
<dbReference type="Proteomes" id="UP001445335">
    <property type="component" value="Unassembled WGS sequence"/>
</dbReference>
<dbReference type="Pfam" id="PF00702">
    <property type="entry name" value="Hydrolase"/>
    <property type="match status" value="1"/>
</dbReference>
<feature type="domain" description="Riboflavin kinase" evidence="8">
    <location>
        <begin position="243"/>
        <end position="376"/>
    </location>
</feature>
<dbReference type="SFLD" id="SFLDG01135">
    <property type="entry name" value="C1.5.6:_HAD__Beta-PGM__Phospha"/>
    <property type="match status" value="1"/>
</dbReference>
<comment type="caution">
    <text evidence="9">The sequence shown here is derived from an EMBL/GenBank/DDBJ whole genome shotgun (WGS) entry which is preliminary data.</text>
</comment>
<dbReference type="Pfam" id="PF01687">
    <property type="entry name" value="Flavokinase"/>
    <property type="match status" value="1"/>
</dbReference>
<dbReference type="PANTHER" id="PTHR22749">
    <property type="entry name" value="RIBOFLAVIN KINASE/FMN ADENYLYLTRANSFERASE"/>
    <property type="match status" value="1"/>
</dbReference>
<keyword evidence="5" id="KW-0808">Transferase</keyword>
<keyword evidence="7" id="KW-0067">ATP-binding</keyword>
<name>A0AAW1RTG1_9CHLO</name>
<dbReference type="Gene3D" id="3.40.50.1000">
    <property type="entry name" value="HAD superfamily/HAD-like"/>
    <property type="match status" value="1"/>
</dbReference>
<evidence type="ECO:0000256" key="2">
    <source>
        <dbReference type="ARBA" id="ARBA00012105"/>
    </source>
</evidence>
<dbReference type="Gene3D" id="1.10.150.240">
    <property type="entry name" value="Putative phosphatase, domain 2"/>
    <property type="match status" value="1"/>
</dbReference>
<comment type="pathway">
    <text evidence="1">Cofactor biosynthesis; FMN biosynthesis; FMN from riboflavin (ATP route): step 1/1.</text>
</comment>
<evidence type="ECO:0000256" key="1">
    <source>
        <dbReference type="ARBA" id="ARBA00005201"/>
    </source>
</evidence>
<dbReference type="EMBL" id="JALJOU010000023">
    <property type="protein sequence ID" value="KAK9837087.1"/>
    <property type="molecule type" value="Genomic_DNA"/>
</dbReference>
<evidence type="ECO:0000256" key="3">
    <source>
        <dbReference type="ARBA" id="ARBA00022630"/>
    </source>
</evidence>
<accession>A0AAW1RTG1</accession>
<protein>
    <recommendedName>
        <fullName evidence="2">riboflavin kinase</fullName>
        <ecNumber evidence="2">2.7.1.26</ecNumber>
    </recommendedName>
</protein>
<dbReference type="InterPro" id="IPR023465">
    <property type="entry name" value="Riboflavin_kinase_dom_sf"/>
</dbReference>
<sequence>MGSVKLVICDLDGTLIDTESLVLEVARGVLAQHGRALTPEALAASAGRRPLEAWQATVDALGLTEASAQQLYDESEALLKERWQSAQLMPGAGRLLFHLHHCGVRVGLATSTPRATMERKLSAPAAQGLRGIFQVTHCGDEVRHGKPAPDCFRAAAAKLGAAPEDCLVIEDAPSGVQAAAAAGMRVVVVPSLPDRDAYPPAHPNAASGCVEVLPSLYDFHPERYGLPPFADTLAHGVVPVEPPWRLKGTVVKGFGRGSKELGVPTANLDSESLQGTLAEMVTGIFSAWASVGPARPDGSLTPVYECAMSIGWNPFYKNEKKTAEPWLLHDFDADFYGEELRLVVVGYIRPERNFDSLEALVARIHEDAAATHEALRSPRLSAAAADPLLQPQRIAVLAPP</sequence>
<keyword evidence="4" id="KW-0288">FMN</keyword>
<dbReference type="SMART" id="SM00904">
    <property type="entry name" value="Flavokinase"/>
    <property type="match status" value="1"/>
</dbReference>
<organism evidence="9 10">
    <name type="scientific">Elliptochloris bilobata</name>
    <dbReference type="NCBI Taxonomy" id="381761"/>
    <lineage>
        <taxon>Eukaryota</taxon>
        <taxon>Viridiplantae</taxon>
        <taxon>Chlorophyta</taxon>
        <taxon>core chlorophytes</taxon>
        <taxon>Trebouxiophyceae</taxon>
        <taxon>Trebouxiophyceae incertae sedis</taxon>
        <taxon>Elliptochloris clade</taxon>
        <taxon>Elliptochloris</taxon>
    </lineage>
</organism>
<dbReference type="InterPro" id="IPR023468">
    <property type="entry name" value="Riboflavin_kinase"/>
</dbReference>
<dbReference type="Gene3D" id="2.40.30.30">
    <property type="entry name" value="Riboflavin kinase-like"/>
    <property type="match status" value="1"/>
</dbReference>
<dbReference type="SFLD" id="SFLDG01129">
    <property type="entry name" value="C1.5:_HAD__Beta-PGM__Phosphata"/>
    <property type="match status" value="1"/>
</dbReference>
<keyword evidence="3" id="KW-0285">Flavoprotein</keyword>
<evidence type="ECO:0000259" key="8">
    <source>
        <dbReference type="SMART" id="SM00904"/>
    </source>
</evidence>
<dbReference type="GO" id="GO:0009398">
    <property type="term" value="P:FMN biosynthetic process"/>
    <property type="evidence" value="ECO:0007669"/>
    <property type="project" value="TreeGrafter"/>
</dbReference>
<evidence type="ECO:0000313" key="10">
    <source>
        <dbReference type="Proteomes" id="UP001445335"/>
    </source>
</evidence>
<dbReference type="SFLD" id="SFLDS00003">
    <property type="entry name" value="Haloacid_Dehalogenase"/>
    <property type="match status" value="1"/>
</dbReference>
<dbReference type="GO" id="GO:0008531">
    <property type="term" value="F:riboflavin kinase activity"/>
    <property type="evidence" value="ECO:0007669"/>
    <property type="project" value="UniProtKB-EC"/>
</dbReference>
<dbReference type="InterPro" id="IPR023198">
    <property type="entry name" value="PGP-like_dom2"/>
</dbReference>
<dbReference type="InterPro" id="IPR006439">
    <property type="entry name" value="HAD-SF_hydro_IA"/>
</dbReference>